<protein>
    <submittedName>
        <fullName evidence="1">Uncharacterized protein</fullName>
    </submittedName>
</protein>
<keyword evidence="2" id="KW-1185">Reference proteome</keyword>
<organism evidence="1 2">
    <name type="scientific">Streptomyces iranensis</name>
    <dbReference type="NCBI Taxonomy" id="576784"/>
    <lineage>
        <taxon>Bacteria</taxon>
        <taxon>Bacillati</taxon>
        <taxon>Actinomycetota</taxon>
        <taxon>Actinomycetes</taxon>
        <taxon>Kitasatosporales</taxon>
        <taxon>Streptomycetaceae</taxon>
        <taxon>Streptomyces</taxon>
        <taxon>Streptomyces violaceusniger group</taxon>
    </lineage>
</organism>
<dbReference type="Proteomes" id="UP000756710">
    <property type="component" value="Unassembled WGS sequence"/>
</dbReference>
<evidence type="ECO:0000313" key="1">
    <source>
        <dbReference type="EMBL" id="MBP2063760.1"/>
    </source>
</evidence>
<gene>
    <name evidence="1" type="ORF">J2Z30_004781</name>
</gene>
<accession>A0ABS4MVI8</accession>
<dbReference type="EMBL" id="JAGGLR010000012">
    <property type="protein sequence ID" value="MBP2063760.1"/>
    <property type="molecule type" value="Genomic_DNA"/>
</dbReference>
<comment type="caution">
    <text evidence="1">The sequence shown here is derived from an EMBL/GenBank/DDBJ whole genome shotgun (WGS) entry which is preliminary data.</text>
</comment>
<dbReference type="RefSeq" id="WP_209468804.1">
    <property type="nucleotide sequence ID" value="NZ_BAABDR010000100.1"/>
</dbReference>
<name>A0ABS4MVI8_9ACTN</name>
<evidence type="ECO:0000313" key="2">
    <source>
        <dbReference type="Proteomes" id="UP000756710"/>
    </source>
</evidence>
<proteinExistence type="predicted"/>
<sequence length="53" mass="5709">MTQLARNMVIDLQETNPAAQYLLQDRDTGYPAAFDTILEASTYADTIASAASA</sequence>
<reference evidence="1 2" key="1">
    <citation type="submission" date="2021-03" db="EMBL/GenBank/DDBJ databases">
        <title>Genomic Encyclopedia of Type Strains, Phase IV (KMG-IV): sequencing the most valuable type-strain genomes for metagenomic binning, comparative biology and taxonomic classification.</title>
        <authorList>
            <person name="Goeker M."/>
        </authorList>
    </citation>
    <scope>NUCLEOTIDE SEQUENCE [LARGE SCALE GENOMIC DNA]</scope>
    <source>
        <strain evidence="1 2">DSM 41954</strain>
    </source>
</reference>